<feature type="domain" description="AAA+ ATPase" evidence="5">
    <location>
        <begin position="873"/>
        <end position="1003"/>
    </location>
</feature>
<dbReference type="InterPro" id="IPR003959">
    <property type="entry name" value="ATPase_AAA_core"/>
</dbReference>
<evidence type="ECO:0000256" key="2">
    <source>
        <dbReference type="ARBA" id="ARBA00022741"/>
    </source>
</evidence>
<dbReference type="PANTHER" id="PTHR23078">
    <property type="entry name" value="VESICULAR-FUSION PROTEIN NSF"/>
    <property type="match status" value="1"/>
</dbReference>
<evidence type="ECO:0000256" key="4">
    <source>
        <dbReference type="SAM" id="MobiDB-lite"/>
    </source>
</evidence>
<evidence type="ECO:0000313" key="6">
    <source>
        <dbReference type="EMBL" id="MCL6271698.1"/>
    </source>
</evidence>
<sequence length="1082" mass="119811">MEATASTGYGATGVTPAPPQNGHENRQRFVSTKIVEIGSTTPPNLLANDQVPITERQVEDAPTARATNLGSPPSLKTNETDTGTVEAPSPTGSKEKTLEEHSEALKLTPLADFQTPEDRDHNRYSFCSYVSKTDYLSLETNTKNVIASLKEKEDDKQGSKDKDIQKANIERLCNNENTILVIQINGMSCTVTSSSKVNDGEIILHPMHRDDLEKKQGESLNGTITVQTVDECPVMTAATRVDIDLPDGSSPVSIDETILRNIGMRMFAHTPVIQGRNYETNYIVSEPQSCAVGSEASDPPRRLILRFFRSLQNSKNITAGTPFFLGPQVAFNVASGKEHIITLSNEEIPSLSNTHIKSSYCGRAHNCLLIHPEQYAHLSDGSDSRATLVTVNGEYYCAMPRLDCKYEAGQWKKPEKIGEVHVSTTTFPNHLSGKACIKKAATDTQLPIANSIEVLVSRTSITSGRGFWKKTDIEAMVRNSLRYFPAENGRKFDVYPLPENGIDSGRYYPLEGEVLSVTGESNSGESSLPFWVEKSTRIELEINDPSITRQSHPDCPERWDERVKQVVGGAEAAIDLIKTDLLDDWLSYHDFNTSMDRKSKGCVIHGPPGTGKTLLVQTVLHEWVKSGYIKREHITVTNGAELLKHKPGESVNELHRLFRKPKEDFKKNNKKADLHVLHIDEAEGFLRRKSNDHTTLTSESAVNTFLSLLDGEERLSNVMVFVTTNHINVIEPAILRSGRLGLHIPMTYPTPDEQKNILRIQLGSLANQGWRTGGCDLDKVVQQTGQKTGADLGALVNKAVRISVQKSEESRSIATEHLKEALFNEVESQTFQKQAVAQIPLKFRQKQQYFSDGQKNAIAEITRLTNAALSKPLSLVVYLHGIAASGKSTVLHEVIRQSPGYEYYNVASDKDGGGLIDDMHSATTVARKKNSSLLCLDGIEAFLSEDNAPNAAHKSTDVVNKWRQATARPASTNVLLISTQEEYGRFDDTLGLYGMRRHVGLPEYLTDEDINSMLETNYKVSSSKLKKAIIKGVSKYQPLTFDKFHQLVSAGLDEETMKWDGGLIKGVHFYVPNKSETGNLYT</sequence>
<comment type="caution">
    <text evidence="6">The sequence shown here is derived from an EMBL/GenBank/DDBJ whole genome shotgun (WGS) entry which is preliminary data.</text>
</comment>
<dbReference type="Gene3D" id="3.40.50.300">
    <property type="entry name" value="P-loop containing nucleotide triphosphate hydrolases"/>
    <property type="match status" value="1"/>
</dbReference>
<feature type="region of interest" description="Disordered" evidence="4">
    <location>
        <begin position="1"/>
        <end position="100"/>
    </location>
</feature>
<feature type="compositionally biased region" description="Polar residues" evidence="4">
    <location>
        <begin position="65"/>
        <end position="83"/>
    </location>
</feature>
<dbReference type="CDD" id="cd19481">
    <property type="entry name" value="RecA-like_protease"/>
    <property type="match status" value="1"/>
</dbReference>
<reference evidence="6 7" key="1">
    <citation type="submission" date="2022-05" db="EMBL/GenBank/DDBJ databases">
        <authorList>
            <person name="Park J.-S."/>
        </authorList>
    </citation>
    <scope>NUCLEOTIDE SEQUENCE [LARGE SCALE GENOMIC DNA]</scope>
    <source>
        <strain evidence="6 7">2012CJ34-2</strain>
    </source>
</reference>
<dbReference type="Proteomes" id="UP001203338">
    <property type="component" value="Unassembled WGS sequence"/>
</dbReference>
<dbReference type="SUPFAM" id="SSF52540">
    <property type="entry name" value="P-loop containing nucleoside triphosphate hydrolases"/>
    <property type="match status" value="2"/>
</dbReference>
<dbReference type="InterPro" id="IPR003593">
    <property type="entry name" value="AAA+_ATPase"/>
</dbReference>
<comment type="similarity">
    <text evidence="1">Belongs to the AAA ATPase family.</text>
</comment>
<dbReference type="InterPro" id="IPR039812">
    <property type="entry name" value="Vesicle-fus_ATPase"/>
</dbReference>
<gene>
    <name evidence="6" type="ORF">M3P05_17405</name>
</gene>
<dbReference type="Gene3D" id="1.10.8.60">
    <property type="match status" value="1"/>
</dbReference>
<dbReference type="SMART" id="SM00382">
    <property type="entry name" value="AAA"/>
    <property type="match status" value="2"/>
</dbReference>
<evidence type="ECO:0000256" key="1">
    <source>
        <dbReference type="ARBA" id="ARBA00006914"/>
    </source>
</evidence>
<proteinExistence type="inferred from homology"/>
<evidence type="ECO:0000313" key="7">
    <source>
        <dbReference type="Proteomes" id="UP001203338"/>
    </source>
</evidence>
<dbReference type="PANTHER" id="PTHR23078:SF3">
    <property type="entry name" value="VESICLE-FUSING ATPASE"/>
    <property type="match status" value="1"/>
</dbReference>
<keyword evidence="7" id="KW-1185">Reference proteome</keyword>
<keyword evidence="2" id="KW-0547">Nucleotide-binding</keyword>
<name>A0ABT0PK01_9GAMM</name>
<evidence type="ECO:0000256" key="3">
    <source>
        <dbReference type="ARBA" id="ARBA00022840"/>
    </source>
</evidence>
<dbReference type="RefSeq" id="WP_249701336.1">
    <property type="nucleotide sequence ID" value="NZ_JAMFLX010000030.1"/>
</dbReference>
<protein>
    <submittedName>
        <fullName evidence="6">ATP-binding protein</fullName>
    </submittedName>
</protein>
<dbReference type="EMBL" id="JAMFLX010000030">
    <property type="protein sequence ID" value="MCL6271698.1"/>
    <property type="molecule type" value="Genomic_DNA"/>
</dbReference>
<organism evidence="6 7">
    <name type="scientific">Parendozoicomonas callyspongiae</name>
    <dbReference type="NCBI Taxonomy" id="2942213"/>
    <lineage>
        <taxon>Bacteria</taxon>
        <taxon>Pseudomonadati</taxon>
        <taxon>Pseudomonadota</taxon>
        <taxon>Gammaproteobacteria</taxon>
        <taxon>Oceanospirillales</taxon>
        <taxon>Endozoicomonadaceae</taxon>
        <taxon>Parendozoicomonas</taxon>
    </lineage>
</organism>
<keyword evidence="3 6" id="KW-0067">ATP-binding</keyword>
<evidence type="ECO:0000259" key="5">
    <source>
        <dbReference type="SMART" id="SM00382"/>
    </source>
</evidence>
<feature type="domain" description="AAA+ ATPase" evidence="5">
    <location>
        <begin position="598"/>
        <end position="750"/>
    </location>
</feature>
<dbReference type="Pfam" id="PF00004">
    <property type="entry name" value="AAA"/>
    <property type="match status" value="1"/>
</dbReference>
<accession>A0ABT0PK01</accession>
<dbReference type="GO" id="GO:0005524">
    <property type="term" value="F:ATP binding"/>
    <property type="evidence" value="ECO:0007669"/>
    <property type="project" value="UniProtKB-KW"/>
</dbReference>
<dbReference type="InterPro" id="IPR027417">
    <property type="entry name" value="P-loop_NTPase"/>
</dbReference>